<evidence type="ECO:0000313" key="2">
    <source>
        <dbReference type="WBParaSite" id="RSKR_0000627800.1"/>
    </source>
</evidence>
<sequence>MSVRERKVALENWLTTCKQLKPYMRYSTADKLFANEPLWKECDNVSDREDLFKAAMEQVMKQEELKDVAESKRNTQMLRNVLDNMPDIIFKTTWVEAKELLSKNPVFTKNDSLNKMSKLDALLAFEEHIISLEDEEKDRLKKVYNDKKRNDRKNREEYRDFLKSLHKAGTLSSISYWSELFPVISKQECFDNLLKSNDSESPLDMFKVYVMELKGLYDQDKAILKRILERAGASIETTTEPEVFEQLVREDDEGLKIDKNHIKFFYTSQKLRAEKRKRHAQKSEEKRIKKLESAFKKMLSALEVSAETTYDSIEVKILEEEAYKTCESDDQRRAFFDAYIKGLMEACGHNHNSSNKHRGGSKKKDKKLRKYEALTDSDEEAAKVAAIKESEAKKAIKRPLEEISAISSDEEEPIPTKKTKSLAEEELSEGEIRDD</sequence>
<organism evidence="1 2">
    <name type="scientific">Rhabditophanes sp. KR3021</name>
    <dbReference type="NCBI Taxonomy" id="114890"/>
    <lineage>
        <taxon>Eukaryota</taxon>
        <taxon>Metazoa</taxon>
        <taxon>Ecdysozoa</taxon>
        <taxon>Nematoda</taxon>
        <taxon>Chromadorea</taxon>
        <taxon>Rhabditida</taxon>
        <taxon>Tylenchina</taxon>
        <taxon>Panagrolaimomorpha</taxon>
        <taxon>Strongyloidoidea</taxon>
        <taxon>Alloionematidae</taxon>
        <taxon>Rhabditophanes</taxon>
    </lineage>
</organism>
<dbReference type="Proteomes" id="UP000095286">
    <property type="component" value="Unplaced"/>
</dbReference>
<dbReference type="WBParaSite" id="RSKR_0000627800.1">
    <property type="protein sequence ID" value="RSKR_0000627800.1"/>
    <property type="gene ID" value="RSKR_0000627800"/>
</dbReference>
<proteinExistence type="predicted"/>
<reference evidence="2" key="1">
    <citation type="submission" date="2016-11" db="UniProtKB">
        <authorList>
            <consortium name="WormBaseParasite"/>
        </authorList>
    </citation>
    <scope>IDENTIFICATION</scope>
    <source>
        <strain evidence="2">KR3021</strain>
    </source>
</reference>
<accession>A0AC35U0G4</accession>
<evidence type="ECO:0000313" key="1">
    <source>
        <dbReference type="Proteomes" id="UP000095286"/>
    </source>
</evidence>
<name>A0AC35U0G4_9BILA</name>
<protein>
    <submittedName>
        <fullName evidence="2">FF domain-containing protein</fullName>
    </submittedName>
</protein>